<organism evidence="3 4">
    <name type="scientific">Paeniglutamicibacter psychrophenolicus</name>
    <dbReference type="NCBI Taxonomy" id="257454"/>
    <lineage>
        <taxon>Bacteria</taxon>
        <taxon>Bacillati</taxon>
        <taxon>Actinomycetota</taxon>
        <taxon>Actinomycetes</taxon>
        <taxon>Micrococcales</taxon>
        <taxon>Micrococcaceae</taxon>
        <taxon>Paeniglutamicibacter</taxon>
    </lineage>
</organism>
<feature type="transmembrane region" description="Helical" evidence="2">
    <location>
        <begin position="106"/>
        <end position="123"/>
    </location>
</feature>
<feature type="transmembrane region" description="Helical" evidence="2">
    <location>
        <begin position="309"/>
        <end position="328"/>
    </location>
</feature>
<feature type="transmembrane region" description="Helical" evidence="2">
    <location>
        <begin position="340"/>
        <end position="362"/>
    </location>
</feature>
<feature type="region of interest" description="Disordered" evidence="1">
    <location>
        <begin position="367"/>
        <end position="426"/>
    </location>
</feature>
<keyword evidence="2" id="KW-0472">Membrane</keyword>
<sequence length="426" mass="45015">MRVARKSIQAKPRPIPARTLFMLPAAASLLAGLNAALLLLDLPAPLNAAHWGEVHGMVLALGFVGTLVALERAVALGRRAGYLSPLLLGVGSLLLLSEVPRYAGKLGLLAGMAALVWVYLPLWRRQRDHAVLIQLLGAALGTGAAILWLGGVDMALLLPWLVAFLVLSIAGERVELARISMGPLAGTRALQLSWLLTFAVVASLLNPSWGSIGFGLALAALALWLAAHDVARRTIRATGATRFMATCMLAGYGWLLVAAITWCFGFPGTRAAYDTVIHAVFLGFTISMVIAHSSSILPAILRRPLPYRPMMWAPAILLWAGLLMRLWLGNGLGYDWAWRAGGVANVLALLLFLVLAVASVLLGEPRPKPAAPVPQSAVRPGPGTSLLAPKPPGIGPPDGARPLPGTNPAARPPRSGLTISLREPEE</sequence>
<keyword evidence="2" id="KW-1133">Transmembrane helix</keyword>
<dbReference type="Proteomes" id="UP000766570">
    <property type="component" value="Unassembled WGS sequence"/>
</dbReference>
<feature type="transmembrane region" description="Helical" evidence="2">
    <location>
        <begin position="243"/>
        <end position="264"/>
    </location>
</feature>
<feature type="transmembrane region" description="Helical" evidence="2">
    <location>
        <begin position="82"/>
        <end position="100"/>
    </location>
</feature>
<evidence type="ECO:0000313" key="3">
    <source>
        <dbReference type="EMBL" id="MBP2373369.1"/>
    </source>
</evidence>
<comment type="caution">
    <text evidence="3">The sequence shown here is derived from an EMBL/GenBank/DDBJ whole genome shotgun (WGS) entry which is preliminary data.</text>
</comment>
<name>A0ABS4WAX8_9MICC</name>
<feature type="transmembrane region" description="Helical" evidence="2">
    <location>
        <begin position="20"/>
        <end position="40"/>
    </location>
</feature>
<feature type="transmembrane region" description="Helical" evidence="2">
    <location>
        <begin position="276"/>
        <end position="297"/>
    </location>
</feature>
<evidence type="ECO:0000313" key="4">
    <source>
        <dbReference type="Proteomes" id="UP000766570"/>
    </source>
</evidence>
<gene>
    <name evidence="3" type="ORF">JOF46_001281</name>
</gene>
<proteinExistence type="predicted"/>
<keyword evidence="4" id="KW-1185">Reference proteome</keyword>
<evidence type="ECO:0008006" key="5">
    <source>
        <dbReference type="Google" id="ProtNLM"/>
    </source>
</evidence>
<feature type="transmembrane region" description="Helical" evidence="2">
    <location>
        <begin position="52"/>
        <end position="70"/>
    </location>
</feature>
<evidence type="ECO:0000256" key="1">
    <source>
        <dbReference type="SAM" id="MobiDB-lite"/>
    </source>
</evidence>
<feature type="transmembrane region" description="Helical" evidence="2">
    <location>
        <begin position="156"/>
        <end position="174"/>
    </location>
</feature>
<evidence type="ECO:0000256" key="2">
    <source>
        <dbReference type="SAM" id="Phobius"/>
    </source>
</evidence>
<feature type="transmembrane region" description="Helical" evidence="2">
    <location>
        <begin position="130"/>
        <end position="150"/>
    </location>
</feature>
<protein>
    <recommendedName>
        <fullName evidence="5">NnrS family protein</fullName>
    </recommendedName>
</protein>
<keyword evidence="2" id="KW-0812">Transmembrane</keyword>
<feature type="transmembrane region" description="Helical" evidence="2">
    <location>
        <begin position="186"/>
        <end position="205"/>
    </location>
</feature>
<accession>A0ABS4WAX8</accession>
<dbReference type="EMBL" id="JAGIOE010000001">
    <property type="protein sequence ID" value="MBP2373369.1"/>
    <property type="molecule type" value="Genomic_DNA"/>
</dbReference>
<dbReference type="RefSeq" id="WP_209906558.1">
    <property type="nucleotide sequence ID" value="NZ_BAAAMI010000005.1"/>
</dbReference>
<reference evidence="3 4" key="1">
    <citation type="submission" date="2021-03" db="EMBL/GenBank/DDBJ databases">
        <title>Sequencing the genomes of 1000 actinobacteria strains.</title>
        <authorList>
            <person name="Klenk H.-P."/>
        </authorList>
    </citation>
    <scope>NUCLEOTIDE SEQUENCE [LARGE SCALE GENOMIC DNA]</scope>
    <source>
        <strain evidence="3 4">DSM 15454</strain>
    </source>
</reference>